<keyword evidence="4" id="KW-1185">Reference proteome</keyword>
<accession>A0A0D0DMY0</accession>
<reference evidence="4" key="2">
    <citation type="submission" date="2015-01" db="EMBL/GenBank/DDBJ databases">
        <title>Evolutionary Origins and Diversification of the Mycorrhizal Mutualists.</title>
        <authorList>
            <consortium name="DOE Joint Genome Institute"/>
            <consortium name="Mycorrhizal Genomics Consortium"/>
            <person name="Kohler A."/>
            <person name="Kuo A."/>
            <person name="Nagy L.G."/>
            <person name="Floudas D."/>
            <person name="Copeland A."/>
            <person name="Barry K.W."/>
            <person name="Cichocki N."/>
            <person name="Veneault-Fourrey C."/>
            <person name="LaButti K."/>
            <person name="Lindquist E.A."/>
            <person name="Lipzen A."/>
            <person name="Lundell T."/>
            <person name="Morin E."/>
            <person name="Murat C."/>
            <person name="Riley R."/>
            <person name="Ohm R."/>
            <person name="Sun H."/>
            <person name="Tunlid A."/>
            <person name="Henrissat B."/>
            <person name="Grigoriev I.V."/>
            <person name="Hibbett D.S."/>
            <person name="Martin F."/>
        </authorList>
    </citation>
    <scope>NUCLEOTIDE SEQUENCE [LARGE SCALE GENOMIC DNA]</scope>
    <source>
        <strain evidence="4">Ve08.2h10</strain>
    </source>
</reference>
<evidence type="ECO:0000256" key="1">
    <source>
        <dbReference type="SAM" id="MobiDB-lite"/>
    </source>
</evidence>
<keyword evidence="2" id="KW-0812">Transmembrane</keyword>
<feature type="transmembrane region" description="Helical" evidence="2">
    <location>
        <begin position="602"/>
        <end position="622"/>
    </location>
</feature>
<keyword evidence="2" id="KW-0472">Membrane</keyword>
<feature type="region of interest" description="Disordered" evidence="1">
    <location>
        <begin position="1"/>
        <end position="20"/>
    </location>
</feature>
<feature type="compositionally biased region" description="Polar residues" evidence="1">
    <location>
        <begin position="1"/>
        <end position="11"/>
    </location>
</feature>
<evidence type="ECO:0000313" key="4">
    <source>
        <dbReference type="Proteomes" id="UP000054538"/>
    </source>
</evidence>
<dbReference type="OrthoDB" id="2657661at2759"/>
<feature type="region of interest" description="Disordered" evidence="1">
    <location>
        <begin position="28"/>
        <end position="102"/>
    </location>
</feature>
<keyword evidence="2" id="KW-1133">Transmembrane helix</keyword>
<dbReference type="AlphaFoldDB" id="A0A0D0DMY0"/>
<feature type="region of interest" description="Disordered" evidence="1">
    <location>
        <begin position="649"/>
        <end position="710"/>
    </location>
</feature>
<feature type="transmembrane region" description="Helical" evidence="2">
    <location>
        <begin position="576"/>
        <end position="595"/>
    </location>
</feature>
<dbReference type="Proteomes" id="UP000054538">
    <property type="component" value="Unassembled WGS sequence"/>
</dbReference>
<organism evidence="3 4">
    <name type="scientific">Paxillus rubicundulus Ve08.2h10</name>
    <dbReference type="NCBI Taxonomy" id="930991"/>
    <lineage>
        <taxon>Eukaryota</taxon>
        <taxon>Fungi</taxon>
        <taxon>Dikarya</taxon>
        <taxon>Basidiomycota</taxon>
        <taxon>Agaricomycotina</taxon>
        <taxon>Agaricomycetes</taxon>
        <taxon>Agaricomycetidae</taxon>
        <taxon>Boletales</taxon>
        <taxon>Paxilineae</taxon>
        <taxon>Paxillaceae</taxon>
        <taxon>Paxillus</taxon>
    </lineage>
</organism>
<gene>
    <name evidence="3" type="ORF">PAXRUDRAFT_145835</name>
</gene>
<name>A0A0D0DMY0_9AGAM</name>
<feature type="transmembrane region" description="Helical" evidence="2">
    <location>
        <begin position="514"/>
        <end position="536"/>
    </location>
</feature>
<protein>
    <submittedName>
        <fullName evidence="3">Uncharacterized protein</fullName>
    </submittedName>
</protein>
<dbReference type="HOGENOM" id="CLU_015091_1_1_1"/>
<sequence>MCSGVRSSTAGHSIEPSRTIAASHVPSISVTTHPDPAGISTSASQSSISAGRTPAPLASTLLPNCATGGGRSKSASSGYSSDSSIIGYSPGNGNGGSTMTAPHMPMPTATITENNTYRPSPARGYPPSSVAPSMTTGLPHGHGRTSSRCRELIPFGATQVSRYDREILMKVTHQAPEMSPRQRDFADPRDPNLRTPWRSCVHPEGALYFYNTELHIFTDCDIRRSKNCKPIELCFQSIAGLAAQEGITLPNKDMEIVLELKSGRDDISKRKQCMYYLVDKTNRTLFWLHGFNPTEIYGNVKGVREPTHIKCALEMQYWMHCELYPYDRVLEEDVFYELRGIIVHANAEKVTSDTSLAPFETDELSKMLDIMNVLEGTIGKENKNKNDHLMCVVARFMRMFSRIHFFNFHGQMGARLDVDQSIYETVQERSRTSVVLRTVNLILFGAPAVHSEGLRRVWVDQTVNQPRWKAFVANVNNEWAGFTIYSTVMLAVDVSFLAVPGVETSDPNSDPQPVCVVATYVSILCTIGSLVASVILSSQSRRRGYGSATETVTYMAKMTSTLVGIDHLAIMYSVPYGLLLWGMVFFVVALADVIFRSSSRNTLILVGASCFVILVFVFWPIWGGMERYLSNPELVVEWVRQTGVFSPRGRVRGGGSKGGSGGTTLGGRHGTSSKNKRRAGSVSSAGTGGRVSLDSENGQDEVGAGPSNIV</sequence>
<reference evidence="3 4" key="1">
    <citation type="submission" date="2014-04" db="EMBL/GenBank/DDBJ databases">
        <authorList>
            <consortium name="DOE Joint Genome Institute"/>
            <person name="Kuo A."/>
            <person name="Kohler A."/>
            <person name="Jargeat P."/>
            <person name="Nagy L.G."/>
            <person name="Floudas D."/>
            <person name="Copeland A."/>
            <person name="Barry K.W."/>
            <person name="Cichocki N."/>
            <person name="Veneault-Fourrey C."/>
            <person name="LaButti K."/>
            <person name="Lindquist E.A."/>
            <person name="Lipzen A."/>
            <person name="Lundell T."/>
            <person name="Morin E."/>
            <person name="Murat C."/>
            <person name="Sun H."/>
            <person name="Tunlid A."/>
            <person name="Henrissat B."/>
            <person name="Grigoriev I.V."/>
            <person name="Hibbett D.S."/>
            <person name="Martin F."/>
            <person name="Nordberg H.P."/>
            <person name="Cantor M.N."/>
            <person name="Hua S.X."/>
        </authorList>
    </citation>
    <scope>NUCLEOTIDE SEQUENCE [LARGE SCALE GENOMIC DNA]</scope>
    <source>
        <strain evidence="3 4">Ve08.2h10</strain>
    </source>
</reference>
<feature type="compositionally biased region" description="Low complexity" evidence="1">
    <location>
        <begin position="37"/>
        <end position="51"/>
    </location>
</feature>
<evidence type="ECO:0000256" key="2">
    <source>
        <dbReference type="SAM" id="Phobius"/>
    </source>
</evidence>
<feature type="transmembrane region" description="Helical" evidence="2">
    <location>
        <begin position="479"/>
        <end position="502"/>
    </location>
</feature>
<feature type="compositionally biased region" description="Low complexity" evidence="1">
    <location>
        <begin position="72"/>
        <end position="89"/>
    </location>
</feature>
<dbReference type="InParanoid" id="A0A0D0DMY0"/>
<feature type="compositionally biased region" description="Gly residues" evidence="1">
    <location>
        <begin position="652"/>
        <end position="669"/>
    </location>
</feature>
<proteinExistence type="predicted"/>
<evidence type="ECO:0000313" key="3">
    <source>
        <dbReference type="EMBL" id="KIK93083.1"/>
    </source>
</evidence>
<dbReference type="EMBL" id="KN825215">
    <property type="protein sequence ID" value="KIK93083.1"/>
    <property type="molecule type" value="Genomic_DNA"/>
</dbReference>